<dbReference type="Proteomes" id="UP000005732">
    <property type="component" value="Unassembled WGS sequence"/>
</dbReference>
<dbReference type="EMBL" id="JH719395">
    <property type="protein sequence ID" value="EJC80681.1"/>
    <property type="molecule type" value="Genomic_DNA"/>
</dbReference>
<comment type="subcellular location">
    <subcellularLocation>
        <location evidence="1 9">Cell membrane</location>
        <topology evidence="1 9">Multi-pass membrane protein</topology>
    </subcellularLocation>
</comment>
<gene>
    <name evidence="11" type="ORF">Rleg4DRAFT_2318</name>
</gene>
<evidence type="ECO:0000256" key="4">
    <source>
        <dbReference type="ARBA" id="ARBA00022692"/>
    </source>
</evidence>
<protein>
    <submittedName>
        <fullName evidence="11">ABC-type dipeptide/oligopeptide/nickel transport system, permease component</fullName>
    </submittedName>
</protein>
<evidence type="ECO:0000313" key="11">
    <source>
        <dbReference type="EMBL" id="EJC80681.1"/>
    </source>
</evidence>
<reference evidence="11 12" key="1">
    <citation type="submission" date="2012-02" db="EMBL/GenBank/DDBJ databases">
        <title>Improved High-Quality Draft Sequence of Rhizobium leguminosarum bv. trifolii WSM2297.</title>
        <authorList>
            <consortium name="US DOE Joint Genome Institute"/>
            <person name="Lucas S."/>
            <person name="Han J."/>
            <person name="Lapidus A."/>
            <person name="Cheng J.-F."/>
            <person name="Goodwin L."/>
            <person name="Pitluck S."/>
            <person name="Peters L."/>
            <person name="Ovchinnikova G."/>
            <person name="Zhang X."/>
            <person name="Detter J.C."/>
            <person name="Han C."/>
            <person name="Tapia R."/>
            <person name="Land M."/>
            <person name="Hauser L."/>
            <person name="Kyrpides N."/>
            <person name="Ivanova N."/>
            <person name="Pagani I."/>
            <person name="Brau L."/>
            <person name="Yates R."/>
            <person name="O'Hara G."/>
            <person name="Rui T."/>
            <person name="Howieson J."/>
            <person name="Reeve W."/>
            <person name="Woyke T."/>
        </authorList>
    </citation>
    <scope>NUCLEOTIDE SEQUENCE [LARGE SCALE GENOMIC DNA]</scope>
    <source>
        <strain evidence="11 12">WSM2297</strain>
    </source>
</reference>
<keyword evidence="7 9" id="KW-1133">Transmembrane helix</keyword>
<feature type="transmembrane region" description="Helical" evidence="9">
    <location>
        <begin position="219"/>
        <end position="240"/>
    </location>
</feature>
<dbReference type="PANTHER" id="PTHR43386:SF1">
    <property type="entry name" value="D,D-DIPEPTIDE TRANSPORT SYSTEM PERMEASE PROTEIN DDPC-RELATED"/>
    <property type="match status" value="1"/>
</dbReference>
<evidence type="ECO:0000259" key="10">
    <source>
        <dbReference type="PROSITE" id="PS50928"/>
    </source>
</evidence>
<name>J0W4L8_RHILT</name>
<dbReference type="InterPro" id="IPR050366">
    <property type="entry name" value="BP-dependent_transpt_permease"/>
</dbReference>
<feature type="transmembrane region" description="Helical" evidence="9">
    <location>
        <begin position="97"/>
        <end position="122"/>
    </location>
</feature>
<keyword evidence="2 9" id="KW-0813">Transport</keyword>
<dbReference type="RefSeq" id="WP_003581405.1">
    <property type="nucleotide sequence ID" value="NZ_JH719395.1"/>
</dbReference>
<accession>J0W4L8</accession>
<comment type="similarity">
    <text evidence="9">Belongs to the binding-protein-dependent transport system permease family.</text>
</comment>
<dbReference type="Gene3D" id="1.10.3720.10">
    <property type="entry name" value="MetI-like"/>
    <property type="match status" value="1"/>
</dbReference>
<dbReference type="GO" id="GO:0005886">
    <property type="term" value="C:plasma membrane"/>
    <property type="evidence" value="ECO:0007669"/>
    <property type="project" value="UniProtKB-SubCell"/>
</dbReference>
<keyword evidence="8 9" id="KW-0472">Membrane</keyword>
<keyword evidence="5" id="KW-0571">Peptide transport</keyword>
<feature type="transmembrane region" description="Helical" evidence="9">
    <location>
        <begin position="168"/>
        <end position="188"/>
    </location>
</feature>
<evidence type="ECO:0000256" key="6">
    <source>
        <dbReference type="ARBA" id="ARBA00022927"/>
    </source>
</evidence>
<feature type="transmembrane region" description="Helical" evidence="9">
    <location>
        <begin position="275"/>
        <end position="300"/>
    </location>
</feature>
<sequence length="312" mass="33290">MTDMKKSRRPSPRVRGRAVKAFLGQLMAHNGAKLGLAALVVFLAMAAMPVILVGPLQTAINAAGDFLAAPSYANPLGTDEVGRDVLNLVVHGARTSLIIALISTGISLIVGTMVGMASGYYGRWVDVWLMRMTDFFFVIPSFVLALVITPVAVGVMGRGGDILGFRPSLLVIILVIGLTSWAFVARIVRSQTLTLRERQFVERARVVGTSNIKIMTRHLLPNLVPQIAANGALVVANAIYTETALSFLGLGDPLQPSWGTILSLAQRAGAASSGAWWYLGAPGLCVVIVSLSFVMIGNALDDIFNPRRRAIP</sequence>
<dbReference type="SUPFAM" id="SSF161098">
    <property type="entry name" value="MetI-like"/>
    <property type="match status" value="1"/>
</dbReference>
<dbReference type="PROSITE" id="PS50928">
    <property type="entry name" value="ABC_TM1"/>
    <property type="match status" value="1"/>
</dbReference>
<dbReference type="InterPro" id="IPR035906">
    <property type="entry name" value="MetI-like_sf"/>
</dbReference>
<dbReference type="CDD" id="cd06261">
    <property type="entry name" value="TM_PBP2"/>
    <property type="match status" value="1"/>
</dbReference>
<keyword evidence="4 9" id="KW-0812">Transmembrane</keyword>
<keyword evidence="6" id="KW-0653">Protein transport</keyword>
<evidence type="ECO:0000256" key="8">
    <source>
        <dbReference type="ARBA" id="ARBA00023136"/>
    </source>
</evidence>
<organism evidence="11 12">
    <name type="scientific">Rhizobium leguminosarum bv. trifolii WSM2297</name>
    <dbReference type="NCBI Taxonomy" id="754762"/>
    <lineage>
        <taxon>Bacteria</taxon>
        <taxon>Pseudomonadati</taxon>
        <taxon>Pseudomonadota</taxon>
        <taxon>Alphaproteobacteria</taxon>
        <taxon>Hyphomicrobiales</taxon>
        <taxon>Rhizobiaceae</taxon>
        <taxon>Rhizobium/Agrobacterium group</taxon>
        <taxon>Rhizobium</taxon>
    </lineage>
</organism>
<dbReference type="GO" id="GO:0055085">
    <property type="term" value="P:transmembrane transport"/>
    <property type="evidence" value="ECO:0007669"/>
    <property type="project" value="InterPro"/>
</dbReference>
<dbReference type="GO" id="GO:0015031">
    <property type="term" value="P:protein transport"/>
    <property type="evidence" value="ECO:0007669"/>
    <property type="project" value="UniProtKB-KW"/>
</dbReference>
<feature type="domain" description="ABC transmembrane type-1" evidence="10">
    <location>
        <begin position="93"/>
        <end position="297"/>
    </location>
</feature>
<evidence type="ECO:0000313" key="12">
    <source>
        <dbReference type="Proteomes" id="UP000005732"/>
    </source>
</evidence>
<evidence type="ECO:0000256" key="3">
    <source>
        <dbReference type="ARBA" id="ARBA00022475"/>
    </source>
</evidence>
<dbReference type="InterPro" id="IPR000515">
    <property type="entry name" value="MetI-like"/>
</dbReference>
<dbReference type="AlphaFoldDB" id="J0W4L8"/>
<evidence type="ECO:0000256" key="1">
    <source>
        <dbReference type="ARBA" id="ARBA00004651"/>
    </source>
</evidence>
<dbReference type="HOGENOM" id="CLU_028518_8_0_5"/>
<keyword evidence="3" id="KW-1003">Cell membrane</keyword>
<dbReference type="GO" id="GO:0015833">
    <property type="term" value="P:peptide transport"/>
    <property type="evidence" value="ECO:0007669"/>
    <property type="project" value="UniProtKB-KW"/>
</dbReference>
<dbReference type="PANTHER" id="PTHR43386">
    <property type="entry name" value="OLIGOPEPTIDE TRANSPORT SYSTEM PERMEASE PROTEIN APPC"/>
    <property type="match status" value="1"/>
</dbReference>
<feature type="transmembrane region" description="Helical" evidence="9">
    <location>
        <begin position="134"/>
        <end position="156"/>
    </location>
</feature>
<evidence type="ECO:0000256" key="5">
    <source>
        <dbReference type="ARBA" id="ARBA00022856"/>
    </source>
</evidence>
<evidence type="ECO:0000256" key="9">
    <source>
        <dbReference type="RuleBase" id="RU363032"/>
    </source>
</evidence>
<dbReference type="Pfam" id="PF00528">
    <property type="entry name" value="BPD_transp_1"/>
    <property type="match status" value="1"/>
</dbReference>
<evidence type="ECO:0000256" key="7">
    <source>
        <dbReference type="ARBA" id="ARBA00022989"/>
    </source>
</evidence>
<proteinExistence type="inferred from homology"/>
<evidence type="ECO:0000256" key="2">
    <source>
        <dbReference type="ARBA" id="ARBA00022448"/>
    </source>
</evidence>